<name>A0A151N2S0_ALLMI</name>
<feature type="compositionally biased region" description="Polar residues" evidence="1">
    <location>
        <begin position="8"/>
        <end position="18"/>
    </location>
</feature>
<evidence type="ECO:0000256" key="1">
    <source>
        <dbReference type="SAM" id="MobiDB-lite"/>
    </source>
</evidence>
<sequence length="66" mass="7860">METRTDGNTEPQRGNQPVQGHRKSSVRVRIQTQVLCVQIQCIRKDCRKTWKWCIIKFNTAKYLNRL</sequence>
<keyword evidence="3" id="KW-1185">Reference proteome</keyword>
<dbReference type="AlphaFoldDB" id="A0A151N2S0"/>
<organism evidence="2 3">
    <name type="scientific">Alligator mississippiensis</name>
    <name type="common">American alligator</name>
    <dbReference type="NCBI Taxonomy" id="8496"/>
    <lineage>
        <taxon>Eukaryota</taxon>
        <taxon>Metazoa</taxon>
        <taxon>Chordata</taxon>
        <taxon>Craniata</taxon>
        <taxon>Vertebrata</taxon>
        <taxon>Euteleostomi</taxon>
        <taxon>Archelosauria</taxon>
        <taxon>Archosauria</taxon>
        <taxon>Crocodylia</taxon>
        <taxon>Alligatoridae</taxon>
        <taxon>Alligatorinae</taxon>
        <taxon>Alligator</taxon>
    </lineage>
</organism>
<dbReference type="EMBL" id="AKHW03004113">
    <property type="protein sequence ID" value="KYO31060.1"/>
    <property type="molecule type" value="Genomic_DNA"/>
</dbReference>
<dbReference type="Proteomes" id="UP000050525">
    <property type="component" value="Unassembled WGS sequence"/>
</dbReference>
<evidence type="ECO:0000313" key="3">
    <source>
        <dbReference type="Proteomes" id="UP000050525"/>
    </source>
</evidence>
<proteinExistence type="predicted"/>
<accession>A0A151N2S0</accession>
<protein>
    <submittedName>
        <fullName evidence="2">Uncharacterized protein</fullName>
    </submittedName>
</protein>
<gene>
    <name evidence="2" type="ORF">Y1Q_0016428</name>
</gene>
<feature type="region of interest" description="Disordered" evidence="1">
    <location>
        <begin position="1"/>
        <end position="25"/>
    </location>
</feature>
<evidence type="ECO:0000313" key="2">
    <source>
        <dbReference type="EMBL" id="KYO31060.1"/>
    </source>
</evidence>
<reference evidence="2 3" key="1">
    <citation type="journal article" date="2012" name="Genome Biol.">
        <title>Sequencing three crocodilian genomes to illuminate the evolution of archosaurs and amniotes.</title>
        <authorList>
            <person name="St John J.A."/>
            <person name="Braun E.L."/>
            <person name="Isberg S.R."/>
            <person name="Miles L.G."/>
            <person name="Chong A.Y."/>
            <person name="Gongora J."/>
            <person name="Dalzell P."/>
            <person name="Moran C."/>
            <person name="Bed'hom B."/>
            <person name="Abzhanov A."/>
            <person name="Burgess S.C."/>
            <person name="Cooksey A.M."/>
            <person name="Castoe T.A."/>
            <person name="Crawford N.G."/>
            <person name="Densmore L.D."/>
            <person name="Drew J.C."/>
            <person name="Edwards S.V."/>
            <person name="Faircloth B.C."/>
            <person name="Fujita M.K."/>
            <person name="Greenwold M.J."/>
            <person name="Hoffmann F.G."/>
            <person name="Howard J.M."/>
            <person name="Iguchi T."/>
            <person name="Janes D.E."/>
            <person name="Khan S.Y."/>
            <person name="Kohno S."/>
            <person name="de Koning A.J."/>
            <person name="Lance S.L."/>
            <person name="McCarthy F.M."/>
            <person name="McCormack J.E."/>
            <person name="Merchant M.E."/>
            <person name="Peterson D.G."/>
            <person name="Pollock D.D."/>
            <person name="Pourmand N."/>
            <person name="Raney B.J."/>
            <person name="Roessler K.A."/>
            <person name="Sanford J.R."/>
            <person name="Sawyer R.H."/>
            <person name="Schmidt C.J."/>
            <person name="Triplett E.W."/>
            <person name="Tuberville T.D."/>
            <person name="Venegas-Anaya M."/>
            <person name="Howard J.T."/>
            <person name="Jarvis E.D."/>
            <person name="Guillette L.J.Jr."/>
            <person name="Glenn T.C."/>
            <person name="Green R.E."/>
            <person name="Ray D.A."/>
        </authorList>
    </citation>
    <scope>NUCLEOTIDE SEQUENCE [LARGE SCALE GENOMIC DNA]</scope>
    <source>
        <strain evidence="2">KSC_2009_1</strain>
    </source>
</reference>
<comment type="caution">
    <text evidence="2">The sequence shown here is derived from an EMBL/GenBank/DDBJ whole genome shotgun (WGS) entry which is preliminary data.</text>
</comment>